<feature type="chain" id="PRO_5024458935" description="Lipoprotein" evidence="1">
    <location>
        <begin position="19"/>
        <end position="123"/>
    </location>
</feature>
<comment type="caution">
    <text evidence="2">The sequence shown here is derived from an EMBL/GenBank/DDBJ whole genome shotgun (WGS) entry which is preliminary data.</text>
</comment>
<reference evidence="2 3" key="1">
    <citation type="journal article" date="2019" name="Microorganisms">
        <title>Genome Insights into the Novel Species Microvirga brassicacearum, a Rapeseed Endophyte with Biotechnological Potential.</title>
        <authorList>
            <person name="Jimenez-Gomez A."/>
            <person name="Saati-Santamaria Z."/>
            <person name="Igual J.M."/>
            <person name="Rivas R."/>
            <person name="Mateos P.F."/>
            <person name="Garcia-Fraile P."/>
        </authorList>
    </citation>
    <scope>NUCLEOTIDE SEQUENCE [LARGE SCALE GENOMIC DNA]</scope>
    <source>
        <strain evidence="2 3">CDVBN77</strain>
    </source>
</reference>
<evidence type="ECO:0000313" key="2">
    <source>
        <dbReference type="EMBL" id="KAB0264303.1"/>
    </source>
</evidence>
<name>A0A5N3P3K1_9HYPH</name>
<accession>A0A5N3P3K1</accession>
<evidence type="ECO:0000256" key="1">
    <source>
        <dbReference type="SAM" id="SignalP"/>
    </source>
</evidence>
<sequence>MKKLALAVGLVAVGAACAPTIHETLAVECFEYIGRPISAPIAALGPPKRTFRVSPTTIGYVFEASDTRFIGNHRYYSVNYLTGVDQHRTPIRAATTTCRGNFIVRDDGLPASQRIIVDVLPAY</sequence>
<evidence type="ECO:0000313" key="3">
    <source>
        <dbReference type="Proteomes" id="UP000325684"/>
    </source>
</evidence>
<dbReference type="OrthoDB" id="8019869at2"/>
<proteinExistence type="predicted"/>
<protein>
    <recommendedName>
        <fullName evidence="4">Lipoprotein</fullName>
    </recommendedName>
</protein>
<dbReference type="Proteomes" id="UP000325684">
    <property type="component" value="Unassembled WGS sequence"/>
</dbReference>
<organism evidence="2 3">
    <name type="scientific">Microvirga brassicacearum</name>
    <dbReference type="NCBI Taxonomy" id="2580413"/>
    <lineage>
        <taxon>Bacteria</taxon>
        <taxon>Pseudomonadati</taxon>
        <taxon>Pseudomonadota</taxon>
        <taxon>Alphaproteobacteria</taxon>
        <taxon>Hyphomicrobiales</taxon>
        <taxon>Methylobacteriaceae</taxon>
        <taxon>Microvirga</taxon>
    </lineage>
</organism>
<keyword evidence="3" id="KW-1185">Reference proteome</keyword>
<dbReference type="RefSeq" id="WP_150949694.1">
    <property type="nucleotide sequence ID" value="NZ_VCMV01000077.1"/>
</dbReference>
<gene>
    <name evidence="2" type="ORF">FEZ63_23670</name>
</gene>
<evidence type="ECO:0008006" key="4">
    <source>
        <dbReference type="Google" id="ProtNLM"/>
    </source>
</evidence>
<dbReference type="PROSITE" id="PS51257">
    <property type="entry name" value="PROKAR_LIPOPROTEIN"/>
    <property type="match status" value="1"/>
</dbReference>
<keyword evidence="1" id="KW-0732">Signal</keyword>
<feature type="signal peptide" evidence="1">
    <location>
        <begin position="1"/>
        <end position="18"/>
    </location>
</feature>
<dbReference type="AlphaFoldDB" id="A0A5N3P3K1"/>
<dbReference type="EMBL" id="VCMV01000077">
    <property type="protein sequence ID" value="KAB0264303.1"/>
    <property type="molecule type" value="Genomic_DNA"/>
</dbReference>